<dbReference type="Pfam" id="PF12974">
    <property type="entry name" value="Phosphonate-bd"/>
    <property type="match status" value="1"/>
</dbReference>
<evidence type="ECO:0000313" key="3">
    <source>
        <dbReference type="EMBL" id="TPD59800.1"/>
    </source>
</evidence>
<keyword evidence="2" id="KW-0732">Signal</keyword>
<dbReference type="PANTHER" id="PTHR35841">
    <property type="entry name" value="PHOSPHONATES-BINDING PERIPLASMIC PROTEIN"/>
    <property type="match status" value="1"/>
</dbReference>
<dbReference type="PANTHER" id="PTHR35841:SF1">
    <property type="entry name" value="PHOSPHONATES-BINDING PERIPLASMIC PROTEIN"/>
    <property type="match status" value="1"/>
</dbReference>
<evidence type="ECO:0000256" key="1">
    <source>
        <dbReference type="ARBA" id="ARBA00007162"/>
    </source>
</evidence>
<dbReference type="AlphaFoldDB" id="A0A501PH64"/>
<dbReference type="InterPro" id="IPR005770">
    <property type="entry name" value="PhnD"/>
</dbReference>
<keyword evidence="4" id="KW-1185">Reference proteome</keyword>
<dbReference type="GO" id="GO:0043190">
    <property type="term" value="C:ATP-binding cassette (ABC) transporter complex"/>
    <property type="evidence" value="ECO:0007669"/>
    <property type="project" value="InterPro"/>
</dbReference>
<dbReference type="OrthoDB" id="225238at2"/>
<comment type="similarity">
    <text evidence="1">Belongs to the phosphate/phosphite/phosphonate binding protein family.</text>
</comment>
<name>A0A501PH64_9PROT</name>
<protein>
    <submittedName>
        <fullName evidence="3">Phosphate/phosphite/phosphonate ABC transporter substrate-binding protein</fullName>
    </submittedName>
</protein>
<dbReference type="Proteomes" id="UP000319148">
    <property type="component" value="Unassembled WGS sequence"/>
</dbReference>
<accession>A0A501PH64</accession>
<gene>
    <name evidence="3" type="ORF">FIV46_09930</name>
</gene>
<comment type="caution">
    <text evidence="3">The sequence shown here is derived from an EMBL/GenBank/DDBJ whole genome shotgun (WGS) entry which is preliminary data.</text>
</comment>
<proteinExistence type="inferred from homology"/>
<dbReference type="Gene3D" id="3.40.190.10">
    <property type="entry name" value="Periplasmic binding protein-like II"/>
    <property type="match status" value="2"/>
</dbReference>
<evidence type="ECO:0000313" key="4">
    <source>
        <dbReference type="Proteomes" id="UP000319148"/>
    </source>
</evidence>
<organism evidence="3 4">
    <name type="scientific">Emcibacter nanhaiensis</name>
    <dbReference type="NCBI Taxonomy" id="1505037"/>
    <lineage>
        <taxon>Bacteria</taxon>
        <taxon>Pseudomonadati</taxon>
        <taxon>Pseudomonadota</taxon>
        <taxon>Alphaproteobacteria</taxon>
        <taxon>Emcibacterales</taxon>
        <taxon>Emcibacteraceae</taxon>
        <taxon>Emcibacter</taxon>
    </lineage>
</organism>
<sequence length="286" mass="32177">MLSLSFAAKAKEEFVIASISEKPSEEVKKFKKLAEHLQESLEEFGYTRSRVFIARDTEAVAKAFRDGVVDIFMDSPLVVEKVNDLADSKTVLRRWKKGTAHYHSVIFTLRDSPIEALPDLVGKTIAFDDPASTTGHIMPRILFQDEGLPLKEARPGENDDFGSDAVNFFFSGHDENTLTWVLHQRADAGAMSNIKLERLSNADMTKLKIISRSRLLPRHAVTVSPHLSDDATAKIINVLTTLDLTKEGRKILKKAEKTTKFDIMPPSETTYIRELYVRLKDSSLNK</sequence>
<dbReference type="GO" id="GO:0055085">
    <property type="term" value="P:transmembrane transport"/>
    <property type="evidence" value="ECO:0007669"/>
    <property type="project" value="InterPro"/>
</dbReference>
<evidence type="ECO:0000256" key="2">
    <source>
        <dbReference type="ARBA" id="ARBA00022729"/>
    </source>
</evidence>
<dbReference type="RefSeq" id="WP_139940771.1">
    <property type="nucleotide sequence ID" value="NZ_JBHSYP010000006.1"/>
</dbReference>
<dbReference type="SUPFAM" id="SSF53850">
    <property type="entry name" value="Periplasmic binding protein-like II"/>
    <property type="match status" value="1"/>
</dbReference>
<dbReference type="NCBIfam" id="TIGR01098">
    <property type="entry name" value="3A0109s03R"/>
    <property type="match status" value="1"/>
</dbReference>
<dbReference type="EMBL" id="VFIY01000010">
    <property type="protein sequence ID" value="TPD59800.1"/>
    <property type="molecule type" value="Genomic_DNA"/>
</dbReference>
<reference evidence="4" key="1">
    <citation type="submission" date="2019-06" db="EMBL/GenBank/DDBJ databases">
        <title>The complete genome of Emcibacter congregatus ZYLT.</title>
        <authorList>
            <person name="Zhao Z."/>
        </authorList>
    </citation>
    <scope>NUCLEOTIDE SEQUENCE [LARGE SCALE GENOMIC DNA]</scope>
    <source>
        <strain evidence="4">MCCC 1A06723</strain>
    </source>
</reference>